<keyword evidence="7" id="KW-1185">Reference proteome</keyword>
<dbReference type="KEGG" id="tpr:Tpau_0040"/>
<name>D5UPS6_TSUPD</name>
<evidence type="ECO:0000256" key="3">
    <source>
        <dbReference type="ARBA" id="ARBA00023163"/>
    </source>
</evidence>
<protein>
    <submittedName>
        <fullName evidence="6">Transcriptional regulator, TetR family</fullName>
    </submittedName>
</protein>
<reference evidence="7" key="1">
    <citation type="submission" date="2010-03" db="EMBL/GenBank/DDBJ databases">
        <title>The complete chromosome of Tsukamurella paurometabola DSM 20162.</title>
        <authorList>
            <consortium name="US DOE Joint Genome Institute (JGI-PGF)"/>
            <person name="Lucas S."/>
            <person name="Copeland A."/>
            <person name="Lapidus A."/>
            <person name="Glavina del Rio T."/>
            <person name="Dalin E."/>
            <person name="Tice H."/>
            <person name="Bruce D."/>
            <person name="Goodwin L."/>
            <person name="Pitluck S."/>
            <person name="Kyrpides N."/>
            <person name="Mavromatis K."/>
            <person name="Ivanova N."/>
            <person name="Mikhailova N."/>
            <person name="Munk A.C."/>
            <person name="Brettin T."/>
            <person name="Detter J.C."/>
            <person name="Tapia R."/>
            <person name="Han C."/>
            <person name="Larimer F."/>
            <person name="Land M."/>
            <person name="Hauser L."/>
            <person name="Markowitz V."/>
            <person name="Cheng J.-F."/>
            <person name="Hugenholtz P."/>
            <person name="Woyke T."/>
            <person name="Wu D."/>
            <person name="Jando M."/>
            <person name="Brambilla E."/>
            <person name="Klenk H.-P."/>
            <person name="Eisen J.A."/>
        </authorList>
    </citation>
    <scope>NUCLEOTIDE SEQUENCE [LARGE SCALE GENOMIC DNA]</scope>
    <source>
        <strain evidence="7">ATCC 8368 / DSM 20162 / CCUG 35730 / CIP 100753 / JCM 10117 / KCTC 9821 / NBRC 16120 / NCIMB 702349 / NCTC 13040</strain>
    </source>
</reference>
<dbReference type="STRING" id="521096.Tpau_0040"/>
<dbReference type="Proteomes" id="UP000001213">
    <property type="component" value="Chromosome"/>
</dbReference>
<organism evidence="6 7">
    <name type="scientific">Tsukamurella paurometabola (strain ATCC 8368 / DSM 20162 / CCUG 35730 / CIP 100753 / JCM 10117 / KCTC 9821 / NBRC 16120 / NCIMB 702349 / NCTC 13040)</name>
    <name type="common">Corynebacterium paurometabolum</name>
    <dbReference type="NCBI Taxonomy" id="521096"/>
    <lineage>
        <taxon>Bacteria</taxon>
        <taxon>Bacillati</taxon>
        <taxon>Actinomycetota</taxon>
        <taxon>Actinomycetes</taxon>
        <taxon>Mycobacteriales</taxon>
        <taxon>Tsukamurellaceae</taxon>
        <taxon>Tsukamurella</taxon>
    </lineage>
</organism>
<gene>
    <name evidence="6" type="ordered locus">Tpau_0040</name>
</gene>
<feature type="DNA-binding region" description="H-T-H motif" evidence="4">
    <location>
        <begin position="36"/>
        <end position="55"/>
    </location>
</feature>
<dbReference type="SUPFAM" id="SSF46689">
    <property type="entry name" value="Homeodomain-like"/>
    <property type="match status" value="1"/>
</dbReference>
<accession>D5UPS6</accession>
<evidence type="ECO:0000256" key="1">
    <source>
        <dbReference type="ARBA" id="ARBA00023015"/>
    </source>
</evidence>
<dbReference type="PRINTS" id="PR00455">
    <property type="entry name" value="HTHTETR"/>
</dbReference>
<keyword evidence="3" id="KW-0804">Transcription</keyword>
<evidence type="ECO:0000313" key="6">
    <source>
        <dbReference type="EMBL" id="ADG76694.1"/>
    </source>
</evidence>
<evidence type="ECO:0000256" key="4">
    <source>
        <dbReference type="PROSITE-ProRule" id="PRU00335"/>
    </source>
</evidence>
<dbReference type="Pfam" id="PF00440">
    <property type="entry name" value="TetR_N"/>
    <property type="match status" value="1"/>
</dbReference>
<keyword evidence="1" id="KW-0805">Transcription regulation</keyword>
<dbReference type="InterPro" id="IPR001647">
    <property type="entry name" value="HTH_TetR"/>
</dbReference>
<proteinExistence type="predicted"/>
<evidence type="ECO:0000259" key="5">
    <source>
        <dbReference type="PROSITE" id="PS50977"/>
    </source>
</evidence>
<dbReference type="InterPro" id="IPR050109">
    <property type="entry name" value="HTH-type_TetR-like_transc_reg"/>
</dbReference>
<dbReference type="Gene3D" id="1.10.357.10">
    <property type="entry name" value="Tetracycline Repressor, domain 2"/>
    <property type="match status" value="1"/>
</dbReference>
<evidence type="ECO:0000256" key="2">
    <source>
        <dbReference type="ARBA" id="ARBA00023125"/>
    </source>
</evidence>
<reference evidence="6 7" key="2">
    <citation type="journal article" date="2011" name="Stand. Genomic Sci.">
        <title>Complete genome sequence of Tsukamurella paurometabola type strain (no. 33).</title>
        <authorList>
            <person name="Munk A.C."/>
            <person name="Lapidus A."/>
            <person name="Lucas S."/>
            <person name="Nolan M."/>
            <person name="Tice H."/>
            <person name="Cheng J.F."/>
            <person name="Del Rio T.G."/>
            <person name="Goodwin L."/>
            <person name="Pitluck S."/>
            <person name="Liolios K."/>
            <person name="Huntemann M."/>
            <person name="Ivanova N."/>
            <person name="Mavromatis K."/>
            <person name="Mikhailova N."/>
            <person name="Pati A."/>
            <person name="Chen A."/>
            <person name="Palaniappan K."/>
            <person name="Tapia R."/>
            <person name="Han C."/>
            <person name="Land M."/>
            <person name="Hauser L."/>
            <person name="Chang Y.J."/>
            <person name="Jeffries C.D."/>
            <person name="Brettin T."/>
            <person name="Yasawong M."/>
            <person name="Brambilla E.M."/>
            <person name="Rohde M."/>
            <person name="Sikorski J."/>
            <person name="Goker M."/>
            <person name="Detter J.C."/>
            <person name="Woyke T."/>
            <person name="Bristow J."/>
            <person name="Eisen J.A."/>
            <person name="Markowitz V."/>
            <person name="Hugenholtz P."/>
            <person name="Kyrpides N.C."/>
            <person name="Klenk H.P."/>
        </authorList>
    </citation>
    <scope>NUCLEOTIDE SEQUENCE [LARGE SCALE GENOMIC DNA]</scope>
    <source>
        <strain evidence="7">ATCC 8368 / DSM 20162 / CCUG 35730 / CIP 100753 / JCM 10117 / KCTC 9821 / NBRC 16120 / NCIMB 702349 / NCTC 13040</strain>
    </source>
</reference>
<dbReference type="EMBL" id="CP001966">
    <property type="protein sequence ID" value="ADG76694.1"/>
    <property type="molecule type" value="Genomic_DNA"/>
</dbReference>
<keyword evidence="2 4" id="KW-0238">DNA-binding</keyword>
<dbReference type="InterPro" id="IPR009057">
    <property type="entry name" value="Homeodomain-like_sf"/>
</dbReference>
<dbReference type="GO" id="GO:0000976">
    <property type="term" value="F:transcription cis-regulatory region binding"/>
    <property type="evidence" value="ECO:0007669"/>
    <property type="project" value="TreeGrafter"/>
</dbReference>
<sequence>METTTGRPGRPPRLNRDKIVATAIEIVTREGYTKLSMRRLADRLGTSPMGIYYYFESKNELLGFIASEHDSVAAYLQGAPSNDPYERTVQTSEAMVRFLCAHAWALSGILDGHIRVEEFMANHLDGLARSIGELGFDEEGTAETVRWIWRIVVGEAMTRSRAAPTGGLTDTIESYLAGRLVRVRPRRVGREIGSE</sequence>
<evidence type="ECO:0000313" key="7">
    <source>
        <dbReference type="Proteomes" id="UP000001213"/>
    </source>
</evidence>
<dbReference type="PANTHER" id="PTHR30055">
    <property type="entry name" value="HTH-TYPE TRANSCRIPTIONAL REGULATOR RUTR"/>
    <property type="match status" value="1"/>
</dbReference>
<dbReference type="AlphaFoldDB" id="D5UPS6"/>
<dbReference type="PANTHER" id="PTHR30055:SF234">
    <property type="entry name" value="HTH-TYPE TRANSCRIPTIONAL REGULATOR BETI"/>
    <property type="match status" value="1"/>
</dbReference>
<dbReference type="eggNOG" id="COG1309">
    <property type="taxonomic scope" value="Bacteria"/>
</dbReference>
<feature type="domain" description="HTH tetR-type" evidence="5">
    <location>
        <begin position="13"/>
        <end position="73"/>
    </location>
</feature>
<dbReference type="GO" id="GO:0003700">
    <property type="term" value="F:DNA-binding transcription factor activity"/>
    <property type="evidence" value="ECO:0007669"/>
    <property type="project" value="TreeGrafter"/>
</dbReference>
<dbReference type="HOGENOM" id="CLU_1395782_0_0_11"/>
<dbReference type="PROSITE" id="PS50977">
    <property type="entry name" value="HTH_TETR_2"/>
    <property type="match status" value="1"/>
</dbReference>
<dbReference type="RefSeq" id="WP_013124749.1">
    <property type="nucleotide sequence ID" value="NC_014158.1"/>
</dbReference>